<dbReference type="AlphaFoldDB" id="A0A6I2UH30"/>
<dbReference type="EMBL" id="VUNR01000008">
    <property type="protein sequence ID" value="MSU08501.1"/>
    <property type="molecule type" value="Genomic_DNA"/>
</dbReference>
<keyword evidence="2" id="KW-1185">Reference proteome</keyword>
<dbReference type="Proteomes" id="UP000433181">
    <property type="component" value="Unassembled WGS sequence"/>
</dbReference>
<dbReference type="NCBIfam" id="TIGR01784">
    <property type="entry name" value="T_den_put_tspse"/>
    <property type="match status" value="1"/>
</dbReference>
<name>A0A6I2UH30_9FIRM</name>
<sequence>MSYKARIREDAMRLNPMDDAMFQKMAEDVAFPQEILQVILSDKALQVLENVPQFSLKNMQGRSCILDVRCLLSDGRIVNIEVQKADDDDHQRRVRYNGSLVTTNITEPGDKFKDVPDVIIIFISKFDVFKSGKALYHVDRVIRETGELAYNGFSEIYINAEVNDNSDVAKLMEIFTKDEVYDDVKFPATSSRKRLFKHTEEGVSAMCEIIEKYKAEGMAQGMAMGRAEGRIEGRAEGRAEGRIEGLLKMAVSLWKKGRLTEQEAADEAGISLEEFKKAAAGATI</sequence>
<gene>
    <name evidence="1" type="ORF">FYJ84_05825</name>
</gene>
<proteinExistence type="predicted"/>
<dbReference type="RefSeq" id="WP_154406662.1">
    <property type="nucleotide sequence ID" value="NZ_VUNR01000008.1"/>
</dbReference>
<dbReference type="InterPro" id="IPR010106">
    <property type="entry name" value="RpnA"/>
</dbReference>
<organism evidence="1 2">
    <name type="scientific">Anaerovibrio slackiae</name>
    <dbReference type="NCBI Taxonomy" id="2652309"/>
    <lineage>
        <taxon>Bacteria</taxon>
        <taxon>Bacillati</taxon>
        <taxon>Bacillota</taxon>
        <taxon>Negativicutes</taxon>
        <taxon>Selenomonadales</taxon>
        <taxon>Selenomonadaceae</taxon>
        <taxon>Anaerovibrio</taxon>
    </lineage>
</organism>
<accession>A0A6I2UH30</accession>
<dbReference type="PANTHER" id="PTHR41317">
    <property type="entry name" value="PD-(D_E)XK NUCLEASE FAMILY TRANSPOSASE"/>
    <property type="match status" value="1"/>
</dbReference>
<comment type="caution">
    <text evidence="1">The sequence shown here is derived from an EMBL/GenBank/DDBJ whole genome shotgun (WGS) entry which is preliminary data.</text>
</comment>
<dbReference type="Pfam" id="PF12784">
    <property type="entry name" value="PDDEXK_2"/>
    <property type="match status" value="1"/>
</dbReference>
<evidence type="ECO:0000313" key="2">
    <source>
        <dbReference type="Proteomes" id="UP000433181"/>
    </source>
</evidence>
<dbReference type="PANTHER" id="PTHR41317:SF1">
    <property type="entry name" value="PD-(D_E)XK NUCLEASE FAMILY TRANSPOSASE"/>
    <property type="match status" value="1"/>
</dbReference>
<reference evidence="1 2" key="1">
    <citation type="submission" date="2019-08" db="EMBL/GenBank/DDBJ databases">
        <title>In-depth cultivation of the pig gut microbiome towards novel bacterial diversity and tailored functional studies.</title>
        <authorList>
            <person name="Wylensek D."/>
            <person name="Hitch T.C.A."/>
            <person name="Clavel T."/>
        </authorList>
    </citation>
    <scope>NUCLEOTIDE SEQUENCE [LARGE SCALE GENOMIC DNA]</scope>
    <source>
        <strain evidence="1 2">WCA-693-APC-5D-A</strain>
    </source>
</reference>
<protein>
    <submittedName>
        <fullName evidence="1">Rpn family recombination-promoting nuclease/putative transposase</fullName>
    </submittedName>
</protein>
<evidence type="ECO:0000313" key="1">
    <source>
        <dbReference type="EMBL" id="MSU08501.1"/>
    </source>
</evidence>
<dbReference type="GeneID" id="96778431"/>